<gene>
    <name evidence="2" type="ORF">CCACVL1_10266</name>
</gene>
<feature type="region of interest" description="Disordered" evidence="1">
    <location>
        <begin position="16"/>
        <end position="58"/>
    </location>
</feature>
<dbReference type="AlphaFoldDB" id="A0A1R3IRX2"/>
<evidence type="ECO:0000256" key="1">
    <source>
        <dbReference type="SAM" id="MobiDB-lite"/>
    </source>
</evidence>
<protein>
    <submittedName>
        <fullName evidence="2">Uncharacterized protein</fullName>
    </submittedName>
</protein>
<sequence length="58" mass="6211">MPEETTSIDYVMEKASGPHFSGLRNPNADSASSSSFADGNAPHQPFVIGNSHFTPFLN</sequence>
<evidence type="ECO:0000313" key="2">
    <source>
        <dbReference type="EMBL" id="OMO85322.1"/>
    </source>
</evidence>
<keyword evidence="3" id="KW-1185">Reference proteome</keyword>
<organism evidence="2 3">
    <name type="scientific">Corchorus capsularis</name>
    <name type="common">Jute</name>
    <dbReference type="NCBI Taxonomy" id="210143"/>
    <lineage>
        <taxon>Eukaryota</taxon>
        <taxon>Viridiplantae</taxon>
        <taxon>Streptophyta</taxon>
        <taxon>Embryophyta</taxon>
        <taxon>Tracheophyta</taxon>
        <taxon>Spermatophyta</taxon>
        <taxon>Magnoliopsida</taxon>
        <taxon>eudicotyledons</taxon>
        <taxon>Gunneridae</taxon>
        <taxon>Pentapetalae</taxon>
        <taxon>rosids</taxon>
        <taxon>malvids</taxon>
        <taxon>Malvales</taxon>
        <taxon>Malvaceae</taxon>
        <taxon>Grewioideae</taxon>
        <taxon>Apeibeae</taxon>
        <taxon>Corchorus</taxon>
    </lineage>
</organism>
<evidence type="ECO:0000313" key="3">
    <source>
        <dbReference type="Proteomes" id="UP000188268"/>
    </source>
</evidence>
<name>A0A1R3IRX2_COCAP</name>
<dbReference type="Proteomes" id="UP000188268">
    <property type="component" value="Unassembled WGS sequence"/>
</dbReference>
<reference evidence="2 3" key="1">
    <citation type="submission" date="2013-09" db="EMBL/GenBank/DDBJ databases">
        <title>Corchorus capsularis genome sequencing.</title>
        <authorList>
            <person name="Alam M."/>
            <person name="Haque M.S."/>
            <person name="Islam M.S."/>
            <person name="Emdad E.M."/>
            <person name="Islam M.M."/>
            <person name="Ahmed B."/>
            <person name="Halim A."/>
            <person name="Hossen Q.M.M."/>
            <person name="Hossain M.Z."/>
            <person name="Ahmed R."/>
            <person name="Khan M.M."/>
            <person name="Islam R."/>
            <person name="Rashid M.M."/>
            <person name="Khan S.A."/>
            <person name="Rahman M.S."/>
            <person name="Alam M."/>
        </authorList>
    </citation>
    <scope>NUCLEOTIDE SEQUENCE [LARGE SCALE GENOMIC DNA]</scope>
    <source>
        <strain evidence="3">cv. CVL-1</strain>
        <tissue evidence="2">Whole seedling</tissue>
    </source>
</reference>
<comment type="caution">
    <text evidence="2">The sequence shown here is derived from an EMBL/GenBank/DDBJ whole genome shotgun (WGS) entry which is preliminary data.</text>
</comment>
<dbReference type="Gramene" id="OMO85322">
    <property type="protein sequence ID" value="OMO85322"/>
    <property type="gene ID" value="CCACVL1_10266"/>
</dbReference>
<accession>A0A1R3IRX2</accession>
<dbReference type="STRING" id="210143.A0A1R3IRX2"/>
<proteinExistence type="predicted"/>
<feature type="compositionally biased region" description="Low complexity" evidence="1">
    <location>
        <begin position="28"/>
        <end position="38"/>
    </location>
</feature>
<dbReference type="EMBL" id="AWWV01009615">
    <property type="protein sequence ID" value="OMO85322.1"/>
    <property type="molecule type" value="Genomic_DNA"/>
</dbReference>